<evidence type="ECO:0000313" key="2">
    <source>
        <dbReference type="Proteomes" id="UP000717996"/>
    </source>
</evidence>
<dbReference type="Proteomes" id="UP000717996">
    <property type="component" value="Unassembled WGS sequence"/>
</dbReference>
<dbReference type="EMBL" id="JAANIT010000274">
    <property type="protein sequence ID" value="KAG1549567.1"/>
    <property type="molecule type" value="Genomic_DNA"/>
</dbReference>
<reference evidence="1" key="1">
    <citation type="journal article" date="2020" name="Microb. Genom.">
        <title>Genetic diversity of clinical and environmental Mucorales isolates obtained from an investigation of mucormycosis cases among solid organ transplant recipients.</title>
        <authorList>
            <person name="Nguyen M.H."/>
            <person name="Kaul D."/>
            <person name="Muto C."/>
            <person name="Cheng S.J."/>
            <person name="Richter R.A."/>
            <person name="Bruno V.M."/>
            <person name="Liu G."/>
            <person name="Beyhan S."/>
            <person name="Sundermann A.J."/>
            <person name="Mounaud S."/>
            <person name="Pasculle A.W."/>
            <person name="Nierman W.C."/>
            <person name="Driscoll E."/>
            <person name="Cumbie R."/>
            <person name="Clancy C.J."/>
            <person name="Dupont C.L."/>
        </authorList>
    </citation>
    <scope>NUCLEOTIDE SEQUENCE</scope>
    <source>
        <strain evidence="1">GL16</strain>
    </source>
</reference>
<sequence length="108" mass="12929">MGKDKSKKIIKTHLNSLDKDYEFRVYDKNIYNYGMMDYGPCPTVVMSRHQGFQWNDELFVTEYQRNAGYECHKSDSLEKRERRISQQYSTDQDVIDINLTEDDCDVWP</sequence>
<comment type="caution">
    <text evidence="1">The sequence shown here is derived from an EMBL/GenBank/DDBJ whole genome shotgun (WGS) entry which is preliminary data.</text>
</comment>
<organism evidence="1 2">
    <name type="scientific">Rhizopus oryzae</name>
    <name type="common">Mucormycosis agent</name>
    <name type="synonym">Rhizopus arrhizus var. delemar</name>
    <dbReference type="NCBI Taxonomy" id="64495"/>
    <lineage>
        <taxon>Eukaryota</taxon>
        <taxon>Fungi</taxon>
        <taxon>Fungi incertae sedis</taxon>
        <taxon>Mucoromycota</taxon>
        <taxon>Mucoromycotina</taxon>
        <taxon>Mucoromycetes</taxon>
        <taxon>Mucorales</taxon>
        <taxon>Mucorineae</taxon>
        <taxon>Rhizopodaceae</taxon>
        <taxon>Rhizopus</taxon>
    </lineage>
</organism>
<name>A0A9P6YIU0_RHIOR</name>
<proteinExistence type="predicted"/>
<gene>
    <name evidence="1" type="ORF">G6F51_002981</name>
</gene>
<accession>A0A9P6YIU0</accession>
<dbReference type="AlphaFoldDB" id="A0A9P6YIU0"/>
<evidence type="ECO:0000313" key="1">
    <source>
        <dbReference type="EMBL" id="KAG1549567.1"/>
    </source>
</evidence>
<dbReference type="OrthoDB" id="2210039at2759"/>
<protein>
    <submittedName>
        <fullName evidence="1">Uncharacterized protein</fullName>
    </submittedName>
</protein>